<dbReference type="InterPro" id="IPR002712">
    <property type="entry name" value="CcdB"/>
</dbReference>
<evidence type="ECO:0000256" key="2">
    <source>
        <dbReference type="ARBA" id="ARBA00015075"/>
    </source>
</evidence>
<dbReference type="AlphaFoldDB" id="A0A931IUH5"/>
<reference evidence="8" key="1">
    <citation type="submission" date="2020-12" db="EMBL/GenBank/DDBJ databases">
        <title>The genome sequence of Inhella sp. 4Y17.</title>
        <authorList>
            <person name="Liu Y."/>
        </authorList>
    </citation>
    <scope>NUCLEOTIDE SEQUENCE</scope>
    <source>
        <strain evidence="8">4Y10</strain>
    </source>
</reference>
<keyword evidence="5" id="KW-0804">Transcription</keyword>
<keyword evidence="4" id="KW-0805">Transcription regulation</keyword>
<evidence type="ECO:0000256" key="1">
    <source>
        <dbReference type="ARBA" id="ARBA00005230"/>
    </source>
</evidence>
<accession>A0A931IUH5</accession>
<dbReference type="Gene3D" id="2.30.30.110">
    <property type="match status" value="1"/>
</dbReference>
<dbReference type="SUPFAM" id="SSF50118">
    <property type="entry name" value="Cell growth inhibitor/plasmid maintenance toxic component"/>
    <property type="match status" value="1"/>
</dbReference>
<evidence type="ECO:0000313" key="9">
    <source>
        <dbReference type="Proteomes" id="UP000620139"/>
    </source>
</evidence>
<evidence type="ECO:0000256" key="5">
    <source>
        <dbReference type="ARBA" id="ARBA00023163"/>
    </source>
</evidence>
<organism evidence="8 9">
    <name type="scientific">Inhella gelatinilytica</name>
    <dbReference type="NCBI Taxonomy" id="2795030"/>
    <lineage>
        <taxon>Bacteria</taxon>
        <taxon>Pseudomonadati</taxon>
        <taxon>Pseudomonadota</taxon>
        <taxon>Betaproteobacteria</taxon>
        <taxon>Burkholderiales</taxon>
        <taxon>Sphaerotilaceae</taxon>
        <taxon>Inhella</taxon>
    </lineage>
</organism>
<gene>
    <name evidence="8" type="ORF">I7X43_09100</name>
</gene>
<sequence>MARFDVYRSPLDDERHHTPYWLDVQADHLSQLATRVVVPLCRIGSVRPFERLNPIVVVDGVSLFADTSNLGTFPKQWLRQPVATLREQRFVIEDALDFLLTGH</sequence>
<keyword evidence="9" id="KW-1185">Reference proteome</keyword>
<dbReference type="GO" id="GO:0008657">
    <property type="term" value="F:DNA topoisomerase type II (double strand cut, ATP-hydrolyzing) inhibitor activity"/>
    <property type="evidence" value="ECO:0007669"/>
    <property type="project" value="InterPro"/>
</dbReference>
<comment type="similarity">
    <text evidence="1">Belongs to the CcdB toxin family.</text>
</comment>
<dbReference type="Pfam" id="PF01845">
    <property type="entry name" value="CcdB"/>
    <property type="match status" value="1"/>
</dbReference>
<evidence type="ECO:0000256" key="6">
    <source>
        <dbReference type="ARBA" id="ARBA00029628"/>
    </source>
</evidence>
<keyword evidence="3" id="KW-0678">Repressor</keyword>
<evidence type="ECO:0000256" key="3">
    <source>
        <dbReference type="ARBA" id="ARBA00022491"/>
    </source>
</evidence>
<evidence type="ECO:0000256" key="4">
    <source>
        <dbReference type="ARBA" id="ARBA00023015"/>
    </source>
</evidence>
<name>A0A931IUH5_9BURK</name>
<dbReference type="Proteomes" id="UP000620139">
    <property type="component" value="Unassembled WGS sequence"/>
</dbReference>
<dbReference type="RefSeq" id="WP_198100619.1">
    <property type="nucleotide sequence ID" value="NZ_JAEDAL010000003.1"/>
</dbReference>
<dbReference type="GO" id="GO:0006276">
    <property type="term" value="P:plasmid maintenance"/>
    <property type="evidence" value="ECO:0007669"/>
    <property type="project" value="InterPro"/>
</dbReference>
<evidence type="ECO:0000256" key="7">
    <source>
        <dbReference type="ARBA" id="ARBA00033135"/>
    </source>
</evidence>
<dbReference type="InterPro" id="IPR011067">
    <property type="entry name" value="Plasmid_toxin/cell-grow_inhib"/>
</dbReference>
<dbReference type="EMBL" id="JAEDAL010000003">
    <property type="protein sequence ID" value="MBH9553012.1"/>
    <property type="molecule type" value="Genomic_DNA"/>
</dbReference>
<protein>
    <recommendedName>
        <fullName evidence="2">Toxin CcdB</fullName>
    </recommendedName>
    <alternativeName>
        <fullName evidence="7">Cytotoxic protein CcdB</fullName>
    </alternativeName>
    <alternativeName>
        <fullName evidence="6">Protein LetD</fullName>
    </alternativeName>
</protein>
<proteinExistence type="inferred from homology"/>
<evidence type="ECO:0000313" key="8">
    <source>
        <dbReference type="EMBL" id="MBH9553012.1"/>
    </source>
</evidence>
<comment type="caution">
    <text evidence="8">The sequence shown here is derived from an EMBL/GenBank/DDBJ whole genome shotgun (WGS) entry which is preliminary data.</text>
</comment>